<dbReference type="GO" id="GO:0003723">
    <property type="term" value="F:RNA binding"/>
    <property type="evidence" value="ECO:0007669"/>
    <property type="project" value="TreeGrafter"/>
</dbReference>
<evidence type="ECO:0000256" key="1">
    <source>
        <dbReference type="ARBA" id="ARBA00022737"/>
    </source>
</evidence>
<dbReference type="EMBL" id="VUJU01000828">
    <property type="protein sequence ID" value="KAF0768141.1"/>
    <property type="molecule type" value="Genomic_DNA"/>
</dbReference>
<feature type="region of interest" description="Disordered" evidence="3">
    <location>
        <begin position="1"/>
        <end position="26"/>
    </location>
</feature>
<dbReference type="AlphaFoldDB" id="A0A6G0ZB73"/>
<dbReference type="SMART" id="SM00456">
    <property type="entry name" value="WW"/>
    <property type="match status" value="2"/>
</dbReference>
<dbReference type="PANTHER" id="PTHR11864">
    <property type="entry name" value="PRE-MRNA-PROCESSING PROTEIN PRP40"/>
    <property type="match status" value="1"/>
</dbReference>
<dbReference type="CDD" id="cd00201">
    <property type="entry name" value="WW"/>
    <property type="match status" value="2"/>
</dbReference>
<proteinExistence type="predicted"/>
<feature type="domain" description="WW" evidence="4">
    <location>
        <begin position="135"/>
        <end position="163"/>
    </location>
</feature>
<feature type="domain" description="WW" evidence="4">
    <location>
        <begin position="95"/>
        <end position="122"/>
    </location>
</feature>
<feature type="region of interest" description="Disordered" evidence="3">
    <location>
        <begin position="684"/>
        <end position="784"/>
    </location>
</feature>
<dbReference type="FunFam" id="1.10.10.440:FF:000003">
    <property type="entry name" value="Pre-mRNA processing factor 40 homolog A"/>
    <property type="match status" value="1"/>
</dbReference>
<feature type="compositionally biased region" description="Basic and acidic residues" evidence="3">
    <location>
        <begin position="760"/>
        <end position="769"/>
    </location>
</feature>
<dbReference type="Gene3D" id="1.10.10.440">
    <property type="entry name" value="FF domain"/>
    <property type="match status" value="5"/>
</dbReference>
<feature type="domain" description="FF" evidence="5">
    <location>
        <begin position="597"/>
        <end position="651"/>
    </location>
</feature>
<dbReference type="GO" id="GO:0071004">
    <property type="term" value="C:U2-type prespliceosome"/>
    <property type="evidence" value="ECO:0007669"/>
    <property type="project" value="TreeGrafter"/>
</dbReference>
<feature type="compositionally biased region" description="Basic and acidic residues" evidence="3">
    <location>
        <begin position="704"/>
        <end position="723"/>
    </location>
</feature>
<evidence type="ECO:0000256" key="3">
    <source>
        <dbReference type="SAM" id="MobiDB-lite"/>
    </source>
</evidence>
<organism evidence="6 7">
    <name type="scientific">Aphis craccivora</name>
    <name type="common">Cowpea aphid</name>
    <dbReference type="NCBI Taxonomy" id="307492"/>
    <lineage>
        <taxon>Eukaryota</taxon>
        <taxon>Metazoa</taxon>
        <taxon>Ecdysozoa</taxon>
        <taxon>Arthropoda</taxon>
        <taxon>Hexapoda</taxon>
        <taxon>Insecta</taxon>
        <taxon>Pterygota</taxon>
        <taxon>Neoptera</taxon>
        <taxon>Paraneoptera</taxon>
        <taxon>Hemiptera</taxon>
        <taxon>Sternorrhyncha</taxon>
        <taxon>Aphidomorpha</taxon>
        <taxon>Aphidoidea</taxon>
        <taxon>Aphididae</taxon>
        <taxon>Aphidini</taxon>
        <taxon>Aphis</taxon>
        <taxon>Aphis</taxon>
    </lineage>
</organism>
<sequence>MTSPSSGPPLNTRVAPPMIPPPAFPPSTQMGFTPGAIPPGFMAAAPMGIGPPGMPPPFMPPFNMNMPGEIVGAPVSFNKSVTQPSNDETKPISEWTEHKAPDDRLYYYNSVTKQSSWEKPDELKTKTELLLDQCPWKEYKSDTGATYYHNINTKESSWTVPPELEELKMKIASEQGIIQAPLIQQSLEIPIDRGMDSIDAGSAMDQAMAATLASIAVPDENRPANNVSGKGFKSKFQAQEVPILKNKQELIEAFKELLKKKNIPSNASWDQTVKIISRDPLYPQVKKLNEKRQLFNAYKTQRQKDEKDEHRLKAKKAKEDLEKFLMKNEDVNSKTKYYRLEEKYEHLDIWRNVSEIDRRDVYDDVMFNLAKREKDESKIQKKRNMKQLAAVLDSMTLVDHTTTWYQVQEMLLNNQNFVNDPKLLGMEKEDALTVFQDHIRELEKEEEHDKERERRRRKQQERKNRDNFGMFLEELHQQGKLTSMSLWKELYPIISTDVRFSALLGQPGSTALDLFKFYVEDLKSRFHEEKKIIKEILKEHSFVIDVNTTFEEFARVVCLDKQSETLDAGNVKLAYHGFIEKAEGRERERLREENRRQRKLETAFRSLLKEMDVDYKSNWDDVRGQIENHQAFQAITLESERLRIFKRNLIKKYACLDVYSTDYINKHEFDHEFIVDTEEVCNHHHSKMKKSKKNKKHKRKSRSKSLESTDSEYKYRKKTKEDSPDISDGENRRRKNKKSKKKKHSESPVTRSRSRSSSLRRSDLEDVKNKKNSKSAELSDDDLEAKRKALLAQLDDEMN</sequence>
<evidence type="ECO:0000259" key="4">
    <source>
        <dbReference type="PROSITE" id="PS50020"/>
    </source>
</evidence>
<evidence type="ECO:0000259" key="5">
    <source>
        <dbReference type="PROSITE" id="PS51676"/>
    </source>
</evidence>
<dbReference type="SUPFAM" id="SSF51045">
    <property type="entry name" value="WW domain"/>
    <property type="match status" value="2"/>
</dbReference>
<dbReference type="Pfam" id="PF00397">
    <property type="entry name" value="WW"/>
    <property type="match status" value="2"/>
</dbReference>
<protein>
    <submittedName>
        <fullName evidence="6">Pre-mRNA-processing factor 40 B isoform X2</fullName>
    </submittedName>
</protein>
<reference evidence="6 7" key="1">
    <citation type="submission" date="2019-08" db="EMBL/GenBank/DDBJ databases">
        <title>Whole genome of Aphis craccivora.</title>
        <authorList>
            <person name="Voronova N.V."/>
            <person name="Shulinski R.S."/>
            <person name="Bandarenka Y.V."/>
            <person name="Zhorov D.G."/>
            <person name="Warner D."/>
        </authorList>
    </citation>
    <scope>NUCLEOTIDE SEQUENCE [LARGE SCALE GENOMIC DNA]</scope>
    <source>
        <strain evidence="6">180601</strain>
        <tissue evidence="6">Whole Body</tissue>
    </source>
</reference>
<dbReference type="InterPro" id="IPR036517">
    <property type="entry name" value="FF_domain_sf"/>
</dbReference>
<gene>
    <name evidence="6" type="ORF">FWK35_00015972</name>
</gene>
<dbReference type="InterPro" id="IPR036020">
    <property type="entry name" value="WW_dom_sf"/>
</dbReference>
<comment type="caution">
    <text evidence="6">The sequence shown here is derived from an EMBL/GenBank/DDBJ whole genome shotgun (WGS) entry which is preliminary data.</text>
</comment>
<dbReference type="PROSITE" id="PS51676">
    <property type="entry name" value="FF"/>
    <property type="match status" value="3"/>
</dbReference>
<keyword evidence="2" id="KW-0175">Coiled coil</keyword>
<dbReference type="FunFam" id="1.10.10.440:FF:000002">
    <property type="entry name" value="pre-mRNA-processing factor 40 homolog A isoform X1"/>
    <property type="match status" value="1"/>
</dbReference>
<evidence type="ECO:0000256" key="2">
    <source>
        <dbReference type="SAM" id="Coils"/>
    </source>
</evidence>
<dbReference type="InterPro" id="IPR039726">
    <property type="entry name" value="Prp40-like"/>
</dbReference>
<dbReference type="OrthoDB" id="187617at2759"/>
<feature type="coiled-coil region" evidence="2">
    <location>
        <begin position="300"/>
        <end position="334"/>
    </location>
</feature>
<keyword evidence="7" id="KW-1185">Reference proteome</keyword>
<accession>A0A6G0ZB73</accession>
<dbReference type="InterPro" id="IPR002713">
    <property type="entry name" value="FF_domain"/>
</dbReference>
<feature type="compositionally biased region" description="Basic residues" evidence="3">
    <location>
        <begin position="684"/>
        <end position="703"/>
    </location>
</feature>
<dbReference type="GO" id="GO:0005685">
    <property type="term" value="C:U1 snRNP"/>
    <property type="evidence" value="ECO:0007669"/>
    <property type="project" value="TreeGrafter"/>
</dbReference>
<dbReference type="GO" id="GO:0045292">
    <property type="term" value="P:mRNA cis splicing, via spliceosome"/>
    <property type="evidence" value="ECO:0007669"/>
    <property type="project" value="InterPro"/>
</dbReference>
<dbReference type="Gene3D" id="2.20.70.10">
    <property type="match status" value="2"/>
</dbReference>
<evidence type="ECO:0000313" key="7">
    <source>
        <dbReference type="Proteomes" id="UP000478052"/>
    </source>
</evidence>
<dbReference type="PROSITE" id="PS50020">
    <property type="entry name" value="WW_DOMAIN_2"/>
    <property type="match status" value="2"/>
</dbReference>
<dbReference type="PROSITE" id="PS01159">
    <property type="entry name" value="WW_DOMAIN_1"/>
    <property type="match status" value="2"/>
</dbReference>
<dbReference type="Pfam" id="PF25432">
    <property type="entry name" value="FF_PRPF40A"/>
    <property type="match status" value="1"/>
</dbReference>
<dbReference type="PANTHER" id="PTHR11864:SF0">
    <property type="entry name" value="PRP40 PRE-MRNA PROCESSING FACTOR 40 HOMOLOG A (YEAST)"/>
    <property type="match status" value="1"/>
</dbReference>
<feature type="compositionally biased region" description="Basic residues" evidence="3">
    <location>
        <begin position="732"/>
        <end position="744"/>
    </location>
</feature>
<dbReference type="SMART" id="SM00441">
    <property type="entry name" value="FF"/>
    <property type="match status" value="4"/>
</dbReference>
<keyword evidence="1" id="KW-0677">Repeat</keyword>
<dbReference type="Proteomes" id="UP000478052">
    <property type="component" value="Unassembled WGS sequence"/>
</dbReference>
<feature type="domain" description="FF" evidence="5">
    <location>
        <begin position="247"/>
        <end position="301"/>
    </location>
</feature>
<dbReference type="InterPro" id="IPR001202">
    <property type="entry name" value="WW_dom"/>
</dbReference>
<evidence type="ECO:0000313" key="6">
    <source>
        <dbReference type="EMBL" id="KAF0768141.1"/>
    </source>
</evidence>
<name>A0A6G0ZB73_APHCR</name>
<dbReference type="Pfam" id="PF01846">
    <property type="entry name" value="FF"/>
    <property type="match status" value="3"/>
</dbReference>
<feature type="domain" description="FF" evidence="5">
    <location>
        <begin position="460"/>
        <end position="521"/>
    </location>
</feature>
<dbReference type="SUPFAM" id="SSF81698">
    <property type="entry name" value="FF domain"/>
    <property type="match status" value="4"/>
</dbReference>